<name>A0ACC3NS92_9PEZI</name>
<evidence type="ECO:0000313" key="1">
    <source>
        <dbReference type="EMBL" id="KAK3722194.1"/>
    </source>
</evidence>
<dbReference type="EMBL" id="JAUTXU010000014">
    <property type="protein sequence ID" value="KAK3722194.1"/>
    <property type="molecule type" value="Genomic_DNA"/>
</dbReference>
<keyword evidence="2" id="KW-1185">Reference proteome</keyword>
<accession>A0ACC3NS92</accession>
<sequence length="559" mass="62549">MIDPSAADLSQASLLHHIRTIRAELELIRQHLHDTAVDMPPSVQSQGAYDSYAAARRQLASTQELLERITAAAAMTPRPSSPTNIPAVQRVFNISEILEHILLGISFQDILKAQQVSKQFFNAIEASPTIEKTMCLQPDPSSYYQRQADVVFQSWHVNDARDPVTVSQERYAFLTAFIVHAPDMEGLLWKIGICVFSDNALPNPGRRVRSTLICQPPVLHMNVYASCCHPYYSTEERTDPTSTVDSETGITIGNILDAATGLRREHRLCPIARPHQHTNEGFVEKHIQVNFEAFMKLAENDPIMLAHRKREREYAEESRDEPLRLDKLLPYIVRKQAALDNGMPIPTLAEFEAVTAEDWEALGHGGESRNPPDTSPSAMSGQSTRIGPGDLDTGSTIPDAEPLSPSSEHQLNVYKVRFKLAMQDPDMPANITRYHTVLFVETADDGSGYVHQVTGDVTAGMQYQKRPSPRPQDDESYFNCELLGTVPVSRYPTDFDEVCAAQPAPPKQKAFNVSTMRTEPFRLDGSFYGSGESRRPLIKCTEWTEQQAIPALRQEELIR</sequence>
<dbReference type="Proteomes" id="UP001281147">
    <property type="component" value="Unassembled WGS sequence"/>
</dbReference>
<proteinExistence type="predicted"/>
<evidence type="ECO:0000313" key="2">
    <source>
        <dbReference type="Proteomes" id="UP001281147"/>
    </source>
</evidence>
<organism evidence="1 2">
    <name type="scientific">Vermiconidia calcicola</name>
    <dbReference type="NCBI Taxonomy" id="1690605"/>
    <lineage>
        <taxon>Eukaryota</taxon>
        <taxon>Fungi</taxon>
        <taxon>Dikarya</taxon>
        <taxon>Ascomycota</taxon>
        <taxon>Pezizomycotina</taxon>
        <taxon>Dothideomycetes</taxon>
        <taxon>Dothideomycetidae</taxon>
        <taxon>Mycosphaerellales</taxon>
        <taxon>Extremaceae</taxon>
        <taxon>Vermiconidia</taxon>
    </lineage>
</organism>
<protein>
    <submittedName>
        <fullName evidence="1">Uncharacterized protein</fullName>
    </submittedName>
</protein>
<gene>
    <name evidence="1" type="ORF">LTR37_002627</name>
</gene>
<comment type="caution">
    <text evidence="1">The sequence shown here is derived from an EMBL/GenBank/DDBJ whole genome shotgun (WGS) entry which is preliminary data.</text>
</comment>
<reference evidence="1" key="1">
    <citation type="submission" date="2023-07" db="EMBL/GenBank/DDBJ databases">
        <title>Black Yeasts Isolated from many extreme environments.</title>
        <authorList>
            <person name="Coleine C."/>
            <person name="Stajich J.E."/>
            <person name="Selbmann L."/>
        </authorList>
    </citation>
    <scope>NUCLEOTIDE SEQUENCE</scope>
    <source>
        <strain evidence="1">CCFEE 5714</strain>
    </source>
</reference>